<protein>
    <submittedName>
        <fullName evidence="2">Uncharacterized protein</fullName>
    </submittedName>
</protein>
<accession>A0A508X8J4</accession>
<proteinExistence type="predicted"/>
<reference evidence="2" key="1">
    <citation type="submission" date="2019-06" db="EMBL/GenBank/DDBJ databases">
        <authorList>
            <person name="Le Quere A."/>
            <person name="Colella S."/>
        </authorList>
    </citation>
    <scope>NUCLEOTIDE SEQUENCE</scope>
    <source>
        <strain evidence="2">EmedicaeMD41</strain>
    </source>
</reference>
<evidence type="ECO:0000313" key="2">
    <source>
        <dbReference type="EMBL" id="VTZ66167.1"/>
    </source>
</evidence>
<name>A0A508X8J4_9HYPH</name>
<sequence length="68" mass="7515">MMLRKMRPLALITVNTDVCGETSYGRLEFEKLGKRPKRPETMEMDASEGSFRTSTEAGRSGPACLSST</sequence>
<dbReference type="EMBL" id="CABFNB010000170">
    <property type="protein sequence ID" value="VTZ66167.1"/>
    <property type="molecule type" value="Genomic_DNA"/>
</dbReference>
<organism evidence="2">
    <name type="scientific">Sinorhizobium medicae</name>
    <dbReference type="NCBI Taxonomy" id="110321"/>
    <lineage>
        <taxon>Bacteria</taxon>
        <taxon>Pseudomonadati</taxon>
        <taxon>Pseudomonadota</taxon>
        <taxon>Alphaproteobacteria</taxon>
        <taxon>Hyphomicrobiales</taxon>
        <taxon>Rhizobiaceae</taxon>
        <taxon>Sinorhizobium/Ensifer group</taxon>
        <taxon>Sinorhizobium</taxon>
    </lineage>
</organism>
<dbReference type="Proteomes" id="UP000507954">
    <property type="component" value="Unassembled WGS sequence"/>
</dbReference>
<gene>
    <name evidence="2" type="ORF">EMEDMD4_980037</name>
</gene>
<evidence type="ECO:0000256" key="1">
    <source>
        <dbReference type="SAM" id="MobiDB-lite"/>
    </source>
</evidence>
<feature type="region of interest" description="Disordered" evidence="1">
    <location>
        <begin position="35"/>
        <end position="68"/>
    </location>
</feature>
<dbReference type="AlphaFoldDB" id="A0A508X8J4"/>